<evidence type="ECO:0000256" key="2">
    <source>
        <dbReference type="ARBA" id="ARBA00022829"/>
    </source>
</evidence>
<name>A0A1K0IJ02_CUPNE</name>
<evidence type="ECO:0000313" key="5">
    <source>
        <dbReference type="EMBL" id="SCU77348.1"/>
    </source>
</evidence>
<evidence type="ECO:0000256" key="3">
    <source>
        <dbReference type="SAM" id="MobiDB-lite"/>
    </source>
</evidence>
<dbReference type="InterPro" id="IPR003115">
    <property type="entry name" value="ParB_N"/>
</dbReference>
<organism evidence="5">
    <name type="scientific">Cupriavidus necator</name>
    <name type="common">Alcaligenes eutrophus</name>
    <name type="synonym">Ralstonia eutropha</name>
    <dbReference type="NCBI Taxonomy" id="106590"/>
    <lineage>
        <taxon>Bacteria</taxon>
        <taxon>Pseudomonadati</taxon>
        <taxon>Pseudomonadota</taxon>
        <taxon>Betaproteobacteria</taxon>
        <taxon>Burkholderiales</taxon>
        <taxon>Burkholderiaceae</taxon>
        <taxon>Cupriavidus</taxon>
    </lineage>
</organism>
<dbReference type="SMART" id="SM00470">
    <property type="entry name" value="ParB"/>
    <property type="match status" value="1"/>
</dbReference>
<evidence type="ECO:0000259" key="4">
    <source>
        <dbReference type="SMART" id="SM00470"/>
    </source>
</evidence>
<feature type="compositionally biased region" description="Low complexity" evidence="3">
    <location>
        <begin position="341"/>
        <end position="353"/>
    </location>
</feature>
<dbReference type="EMBL" id="FMSH01000308">
    <property type="protein sequence ID" value="SCU77348.1"/>
    <property type="molecule type" value="Genomic_DNA"/>
</dbReference>
<feature type="region of interest" description="Disordered" evidence="3">
    <location>
        <begin position="341"/>
        <end position="372"/>
    </location>
</feature>
<dbReference type="PANTHER" id="PTHR33375:SF1">
    <property type="entry name" value="CHROMOSOME-PARTITIONING PROTEIN PARB-RELATED"/>
    <property type="match status" value="1"/>
</dbReference>
<sequence length="557" mass="60645">MQSQVTVKLGKIRPGRNPRKYFDPSEMAEMEASIRAHGVIQPVVIRPVDDDEEFDFELVAGERRYRGAQPLGPDYDMPVAIKELTDDEADQIALIENIQRADMAPSEEAVAAARIVGQLKGDREEAAKVLGWSRSTLDKRLALMNCSTPVLDALNTRTIQLGHAELLATVAKDKQDKLLPVIVGEKKSVAELKKTIEAAACSLATAIFDKADCAACPHNSSLQTEMFGEAIATGNCTNRACYTQKTDKQLDTVAYGLKDEYPVIRIVRAGDNHTRVQLVVDGPTGVGEEQAKACHACEHYGAAVSALPDSIGKVFRGQCFDTACNSKKIAARLTAERDAKANAQKPAAAPAGATTTVKGSTKAPAEEKAVTHISETEKVKTYRVALWRKALRREAASVPETANIYLLATALSGLSRNIGGDTMGKIFEKLTDEKASSTDLKKNLATVQELDAGKRATLTTAMTVAAIEGIEVHHLVAMCQYHKLDLRQHWNLQKSKDFLELLTKSEMKVLADELGLRAALGDSFTKVFNRSKPDLIEALLNVDGFDYTGKLPKVLRF</sequence>
<dbReference type="GO" id="GO:0007059">
    <property type="term" value="P:chromosome segregation"/>
    <property type="evidence" value="ECO:0007669"/>
    <property type="project" value="UniProtKB-KW"/>
</dbReference>
<comment type="similarity">
    <text evidence="1">Belongs to the ParB family.</text>
</comment>
<dbReference type="Gene3D" id="3.90.1530.30">
    <property type="match status" value="1"/>
</dbReference>
<dbReference type="InterPro" id="IPR004437">
    <property type="entry name" value="ParB/RepB/Spo0J"/>
</dbReference>
<dbReference type="AlphaFoldDB" id="A0A1K0IJ02"/>
<dbReference type="GO" id="GO:0005694">
    <property type="term" value="C:chromosome"/>
    <property type="evidence" value="ECO:0007669"/>
    <property type="project" value="TreeGrafter"/>
</dbReference>
<evidence type="ECO:0000256" key="1">
    <source>
        <dbReference type="ARBA" id="ARBA00006295"/>
    </source>
</evidence>
<dbReference type="CDD" id="cd16393">
    <property type="entry name" value="SPO0J_N"/>
    <property type="match status" value="1"/>
</dbReference>
<dbReference type="InterPro" id="IPR050336">
    <property type="entry name" value="Chromosome_partition/occlusion"/>
</dbReference>
<dbReference type="PANTHER" id="PTHR33375">
    <property type="entry name" value="CHROMOSOME-PARTITIONING PROTEIN PARB-RELATED"/>
    <property type="match status" value="1"/>
</dbReference>
<dbReference type="SUPFAM" id="SSF109709">
    <property type="entry name" value="KorB DNA-binding domain-like"/>
    <property type="match status" value="1"/>
</dbReference>
<protein>
    <submittedName>
        <fullName evidence="5">Chromosome-partitioning protein ParB</fullName>
    </submittedName>
</protein>
<dbReference type="NCBIfam" id="TIGR00180">
    <property type="entry name" value="parB_part"/>
    <property type="match status" value="1"/>
</dbReference>
<reference evidence="5" key="1">
    <citation type="submission" date="2016-09" db="EMBL/GenBank/DDBJ databases">
        <authorList>
            <person name="Capua I."/>
            <person name="De Benedictis P."/>
            <person name="Joannis T."/>
            <person name="Lombin L.H."/>
            <person name="Cattoli G."/>
        </authorList>
    </citation>
    <scope>NUCLEOTIDE SEQUENCE</scope>
    <source>
        <strain evidence="5">B9</strain>
    </source>
</reference>
<accession>A0A1K0IJ02</accession>
<dbReference type="Gene3D" id="1.10.10.2830">
    <property type="match status" value="1"/>
</dbReference>
<dbReference type="SUPFAM" id="SSF110849">
    <property type="entry name" value="ParB/Sulfiredoxin"/>
    <property type="match status" value="1"/>
</dbReference>
<dbReference type="InterPro" id="IPR022396">
    <property type="entry name" value="PRTRC_ParB"/>
</dbReference>
<proteinExistence type="inferred from homology"/>
<dbReference type="GO" id="GO:0003677">
    <property type="term" value="F:DNA binding"/>
    <property type="evidence" value="ECO:0007669"/>
    <property type="project" value="InterPro"/>
</dbReference>
<feature type="domain" description="ParB-like N-terminal" evidence="4">
    <location>
        <begin position="5"/>
        <end position="98"/>
    </location>
</feature>
<dbReference type="InterPro" id="IPR036086">
    <property type="entry name" value="ParB/Sulfiredoxin_sf"/>
</dbReference>
<gene>
    <name evidence="5" type="primary">parB</name>
    <name evidence="5" type="ORF">CNECB9_3760016</name>
</gene>
<keyword evidence="2" id="KW-0159">Chromosome partition</keyword>
<dbReference type="NCBIfam" id="TIGR03734">
    <property type="entry name" value="PRTRC_parB"/>
    <property type="match status" value="1"/>
</dbReference>
<dbReference type="Pfam" id="PF02195">
    <property type="entry name" value="ParB_N"/>
    <property type="match status" value="1"/>
</dbReference>
<dbReference type="Pfam" id="PF17762">
    <property type="entry name" value="HTH_ParB"/>
    <property type="match status" value="1"/>
</dbReference>
<dbReference type="RefSeq" id="WP_340526965.1">
    <property type="nucleotide sequence ID" value="NZ_FMSH01000308.1"/>
</dbReference>
<dbReference type="InterPro" id="IPR041468">
    <property type="entry name" value="HTH_ParB/Spo0J"/>
</dbReference>